<dbReference type="SUPFAM" id="SSF103025">
    <property type="entry name" value="Folate-binding domain"/>
    <property type="match status" value="1"/>
</dbReference>
<dbReference type="Gene3D" id="3.30.1360.120">
    <property type="entry name" value="Probable tRNA modification gtpase trme, domain 1"/>
    <property type="match status" value="2"/>
</dbReference>
<name>A0ABZ3FVI0_9ACTN</name>
<dbReference type="PANTHER" id="PTHR22602:SF0">
    <property type="entry name" value="TRANSFERASE CAF17, MITOCHONDRIAL-RELATED"/>
    <property type="match status" value="1"/>
</dbReference>
<dbReference type="InterPro" id="IPR017703">
    <property type="entry name" value="YgfZ/GCV_T_CS"/>
</dbReference>
<dbReference type="NCBIfam" id="TIGR03317">
    <property type="entry name" value="ygfZ_signature"/>
    <property type="match status" value="1"/>
</dbReference>
<protein>
    <submittedName>
        <fullName evidence="2">Folate-binding protein</fullName>
    </submittedName>
</protein>
<dbReference type="InterPro" id="IPR027266">
    <property type="entry name" value="TrmE/GcvT-like"/>
</dbReference>
<gene>
    <name evidence="2" type="ORF">AADG42_05210</name>
</gene>
<evidence type="ECO:0000256" key="1">
    <source>
        <dbReference type="ARBA" id="ARBA00022946"/>
    </source>
</evidence>
<evidence type="ECO:0000313" key="2">
    <source>
        <dbReference type="EMBL" id="XAN09387.1"/>
    </source>
</evidence>
<dbReference type="Proteomes" id="UP001442841">
    <property type="component" value="Chromosome"/>
</dbReference>
<proteinExistence type="predicted"/>
<dbReference type="PANTHER" id="PTHR22602">
    <property type="entry name" value="TRANSFERASE CAF17, MITOCHONDRIAL-RELATED"/>
    <property type="match status" value="1"/>
</dbReference>
<accession>A0ABZ3FVI0</accession>
<dbReference type="EMBL" id="CP154795">
    <property type="protein sequence ID" value="XAN09387.1"/>
    <property type="molecule type" value="Genomic_DNA"/>
</dbReference>
<evidence type="ECO:0000313" key="3">
    <source>
        <dbReference type="Proteomes" id="UP001442841"/>
    </source>
</evidence>
<dbReference type="RefSeq" id="WP_425310835.1">
    <property type="nucleotide sequence ID" value="NZ_CP154795.1"/>
</dbReference>
<keyword evidence="1" id="KW-0809">Transit peptide</keyword>
<sequence length="329" mass="35224">MSTPVAVPDGIDAGAVWHYGDPIAEQRLLESGQGAVLLDHRDVISVSGPDRLEWLHSLTTQFLTDLAPGQGTTALVLSPQGHIEHVLYGVDDGEVFWAHTEPGRGQALVEWLERMIFMRRVEVRLRTPELAVVWQPGAAPEGHRVARAGADSLGGHESFIPRDHVDEFLTMLGGGVKPPMAGLWAYEALRIAAGVPRVFLDTDARTIPNELGVLGVAVHLEKGCYRGQETVARVHTLGRPPRRLVLLHLDGSMNALPSVGAALHPAGQPEGKAVGFVGGSARHHELGPIALGLVKRNVAVDAAFEVEGIAAAQEVLVDPEVGLHVRARL</sequence>
<organism evidence="2 3">
    <name type="scientific">Ammonicoccus fulvus</name>
    <dbReference type="NCBI Taxonomy" id="3138240"/>
    <lineage>
        <taxon>Bacteria</taxon>
        <taxon>Bacillati</taxon>
        <taxon>Actinomycetota</taxon>
        <taxon>Actinomycetes</taxon>
        <taxon>Propionibacteriales</taxon>
        <taxon>Propionibacteriaceae</taxon>
        <taxon>Ammonicoccus</taxon>
    </lineage>
</organism>
<keyword evidence="3" id="KW-1185">Reference proteome</keyword>
<dbReference type="InterPro" id="IPR045179">
    <property type="entry name" value="YgfZ/GcvT"/>
</dbReference>
<dbReference type="PIRSF" id="PIRSF006487">
    <property type="entry name" value="GcvT"/>
    <property type="match status" value="1"/>
</dbReference>
<reference evidence="2 3" key="1">
    <citation type="submission" date="2024-04" db="EMBL/GenBank/DDBJ databases">
        <title>Isolation of an actinomycete strain from pig manure.</title>
        <authorList>
            <person name="Gong T."/>
            <person name="Yu Z."/>
            <person name="An M."/>
            <person name="Wei C."/>
            <person name="Yang W."/>
            <person name="Liu L."/>
        </authorList>
    </citation>
    <scope>NUCLEOTIDE SEQUENCE [LARGE SCALE GENOMIC DNA]</scope>
    <source>
        <strain evidence="2 3">ZF39</strain>
    </source>
</reference>